<dbReference type="Proteomes" id="UP000663791">
    <property type="component" value="Unassembled WGS sequence"/>
</dbReference>
<accession>A0A939BSD2</accession>
<reference evidence="2" key="1">
    <citation type="submission" date="2021-01" db="EMBL/GenBank/DDBJ databases">
        <title>Novel species in genus Nocardioides.</title>
        <authorList>
            <person name="Zhang G."/>
        </authorList>
    </citation>
    <scope>NUCLEOTIDE SEQUENCE</scope>
    <source>
        <strain evidence="2">Zg-536</strain>
    </source>
</reference>
<sequence length="237" mass="24832">MPRQRNLGALSALACLALVASGCDLSDGARPGLAAEVAGEQLELSTVDAAVQDYCAVLAEEPRAEPVPTASLRSGFALAWLQAVAVENLAAQYDVPLPPDTVDGAVVRATWGLDGQLTDENRDTFEWLTWIELRLDQPVQALGTVLLDPDGVAEVPAPQAFDRGIAEVRAWLDENAPVVNPVFGEYDDATGRFDVDLLSVPVSDEAGAIAEPSELTAAQVAALPADQRCGPAPVPPA</sequence>
<dbReference type="EMBL" id="JAERTX010000005">
    <property type="protein sequence ID" value="MBM9459519.1"/>
    <property type="molecule type" value="Genomic_DNA"/>
</dbReference>
<comment type="caution">
    <text evidence="2">The sequence shown here is derived from an EMBL/GenBank/DDBJ whole genome shotgun (WGS) entry which is preliminary data.</text>
</comment>
<evidence type="ECO:0000313" key="2">
    <source>
        <dbReference type="EMBL" id="MBM9459519.1"/>
    </source>
</evidence>
<dbReference type="PROSITE" id="PS51257">
    <property type="entry name" value="PROKAR_LIPOPROTEIN"/>
    <property type="match status" value="1"/>
</dbReference>
<evidence type="ECO:0000313" key="3">
    <source>
        <dbReference type="Proteomes" id="UP000663791"/>
    </source>
</evidence>
<organism evidence="2 3">
    <name type="scientific">Nocardioides faecalis</name>
    <dbReference type="NCBI Taxonomy" id="2803858"/>
    <lineage>
        <taxon>Bacteria</taxon>
        <taxon>Bacillati</taxon>
        <taxon>Actinomycetota</taxon>
        <taxon>Actinomycetes</taxon>
        <taxon>Propionibacteriales</taxon>
        <taxon>Nocardioidaceae</taxon>
        <taxon>Nocardioides</taxon>
    </lineage>
</organism>
<dbReference type="AlphaFoldDB" id="A0A939BSD2"/>
<keyword evidence="3" id="KW-1185">Reference proteome</keyword>
<keyword evidence="1" id="KW-0732">Signal</keyword>
<protein>
    <submittedName>
        <fullName evidence="2">Uncharacterized protein</fullName>
    </submittedName>
</protein>
<gene>
    <name evidence="2" type="ORF">JK386_06360</name>
</gene>
<feature type="chain" id="PRO_5037727594" evidence="1">
    <location>
        <begin position="23"/>
        <end position="237"/>
    </location>
</feature>
<name>A0A939BSD2_9ACTN</name>
<evidence type="ECO:0000256" key="1">
    <source>
        <dbReference type="SAM" id="SignalP"/>
    </source>
</evidence>
<proteinExistence type="predicted"/>
<dbReference type="RefSeq" id="WP_205290841.1">
    <property type="nucleotide sequence ID" value="NZ_CP074406.1"/>
</dbReference>
<feature type="signal peptide" evidence="1">
    <location>
        <begin position="1"/>
        <end position="22"/>
    </location>
</feature>